<evidence type="ECO:0000256" key="15">
    <source>
        <dbReference type="SAM" id="Phobius"/>
    </source>
</evidence>
<evidence type="ECO:0000256" key="13">
    <source>
        <dbReference type="ARBA" id="ARBA00023160"/>
    </source>
</evidence>
<feature type="domain" description="Fatty acid hydroxylase" evidence="16">
    <location>
        <begin position="88"/>
        <end position="227"/>
    </location>
</feature>
<evidence type="ECO:0000256" key="10">
    <source>
        <dbReference type="ARBA" id="ARBA00023002"/>
    </source>
</evidence>
<feature type="transmembrane region" description="Helical" evidence="15">
    <location>
        <begin position="163"/>
        <end position="181"/>
    </location>
</feature>
<keyword evidence="3" id="KW-0444">Lipid biosynthesis</keyword>
<evidence type="ECO:0000256" key="12">
    <source>
        <dbReference type="ARBA" id="ARBA00023136"/>
    </source>
</evidence>
<comment type="cofactor">
    <cofactor evidence="1">
        <name>Zn(2+)</name>
        <dbReference type="ChEBI" id="CHEBI:29105"/>
    </cofactor>
</comment>
<evidence type="ECO:0000256" key="2">
    <source>
        <dbReference type="ARBA" id="ARBA00004477"/>
    </source>
</evidence>
<dbReference type="EMBL" id="PDLY01000002">
    <property type="protein sequence ID" value="MBA5726977.1"/>
    <property type="molecule type" value="Genomic_DNA"/>
</dbReference>
<organism evidence="17 18">
    <name type="scientific">Bombella mellum</name>
    <dbReference type="NCBI Taxonomy" id="2039288"/>
    <lineage>
        <taxon>Bacteria</taxon>
        <taxon>Pseudomonadati</taxon>
        <taxon>Pseudomonadota</taxon>
        <taxon>Alphaproteobacteria</taxon>
        <taxon>Acetobacterales</taxon>
        <taxon>Acetobacteraceae</taxon>
        <taxon>Bombella</taxon>
    </lineage>
</organism>
<feature type="region of interest" description="Disordered" evidence="14">
    <location>
        <begin position="1"/>
        <end position="32"/>
    </location>
</feature>
<evidence type="ECO:0000313" key="18">
    <source>
        <dbReference type="Proteomes" id="UP000765338"/>
    </source>
</evidence>
<accession>A0ABR5ZRN2</accession>
<evidence type="ECO:0000256" key="14">
    <source>
        <dbReference type="SAM" id="MobiDB-lite"/>
    </source>
</evidence>
<keyword evidence="13" id="KW-0275">Fatty acid biosynthesis</keyword>
<evidence type="ECO:0000256" key="4">
    <source>
        <dbReference type="ARBA" id="ARBA00022692"/>
    </source>
</evidence>
<comment type="caution">
    <text evidence="17">The sequence shown here is derived from an EMBL/GenBank/DDBJ whole genome shotgun (WGS) entry which is preliminary data.</text>
</comment>
<keyword evidence="7" id="KW-0276">Fatty acid metabolism</keyword>
<keyword evidence="4 15" id="KW-0812">Transmembrane</keyword>
<sequence length="238" mass="27965">MLSFRNSAHMSESLPKPLNISDRTSSDRTKRKVSKKAAPVRIFQKDWMEAFTLISFRTFLIFCIFSEVISLIITFNYEPNFCVGVVLFLAGIFLWIITEYFLHRFLFHLSSENKSIKRLVYIFHGNHHIQPNHPYRTLMPIIVTLPAGLIIWAIFSYSLGTGMGSALFSGFFIGYTLYDCIHFSTHNFKMTKFPFSLWKRHHLLHHYKDESHNYSISFPWLDSIFKTRFVSGTTKKKR</sequence>
<keyword evidence="12 15" id="KW-0472">Membrane</keyword>
<gene>
    <name evidence="17" type="ORF">CPA56_03085</name>
</gene>
<dbReference type="InterPro" id="IPR006694">
    <property type="entry name" value="Fatty_acid_hydroxylase"/>
</dbReference>
<name>A0ABR5ZRN2_9PROT</name>
<comment type="subcellular location">
    <subcellularLocation>
        <location evidence="2">Endoplasmic reticulum membrane</location>
        <topology evidence="2">Multi-pass membrane protein</topology>
    </subcellularLocation>
</comment>
<dbReference type="Pfam" id="PF04116">
    <property type="entry name" value="FA_hydroxylase"/>
    <property type="match status" value="1"/>
</dbReference>
<evidence type="ECO:0000256" key="11">
    <source>
        <dbReference type="ARBA" id="ARBA00023098"/>
    </source>
</evidence>
<evidence type="ECO:0000259" key="16">
    <source>
        <dbReference type="Pfam" id="PF04116"/>
    </source>
</evidence>
<reference evidence="17 18" key="1">
    <citation type="submission" date="2017-10" db="EMBL/GenBank/DDBJ databases">
        <authorList>
            <person name="Jakob F."/>
        </authorList>
    </citation>
    <scope>NUCLEOTIDE SEQUENCE [LARGE SCALE GENOMIC DNA]</scope>
    <source>
        <strain evidence="17 18">TMW 2.1889</strain>
    </source>
</reference>
<keyword evidence="18" id="KW-1185">Reference proteome</keyword>
<keyword evidence="5" id="KW-0479">Metal-binding</keyword>
<protein>
    <submittedName>
        <fullName evidence="17">Fatty acid hydroxylase</fullName>
    </submittedName>
</protein>
<feature type="transmembrane region" description="Helical" evidence="15">
    <location>
        <begin position="138"/>
        <end position="157"/>
    </location>
</feature>
<dbReference type="InterPro" id="IPR014430">
    <property type="entry name" value="Scs7"/>
</dbReference>
<keyword evidence="6" id="KW-0256">Endoplasmic reticulum</keyword>
<keyword evidence="9 15" id="KW-1133">Transmembrane helix</keyword>
<dbReference type="Proteomes" id="UP000765338">
    <property type="component" value="Unassembled WGS sequence"/>
</dbReference>
<proteinExistence type="predicted"/>
<dbReference type="PANTHER" id="PTHR12863:SF1">
    <property type="entry name" value="FATTY ACID 2-HYDROXYLASE"/>
    <property type="match status" value="1"/>
</dbReference>
<evidence type="ECO:0000256" key="8">
    <source>
        <dbReference type="ARBA" id="ARBA00022833"/>
    </source>
</evidence>
<evidence type="ECO:0000256" key="1">
    <source>
        <dbReference type="ARBA" id="ARBA00001947"/>
    </source>
</evidence>
<evidence type="ECO:0000256" key="9">
    <source>
        <dbReference type="ARBA" id="ARBA00022989"/>
    </source>
</evidence>
<keyword evidence="10" id="KW-0560">Oxidoreductase</keyword>
<evidence type="ECO:0000256" key="5">
    <source>
        <dbReference type="ARBA" id="ARBA00022723"/>
    </source>
</evidence>
<evidence type="ECO:0000256" key="3">
    <source>
        <dbReference type="ARBA" id="ARBA00022516"/>
    </source>
</evidence>
<keyword evidence="8" id="KW-0862">Zinc</keyword>
<feature type="transmembrane region" description="Helical" evidence="15">
    <location>
        <begin position="50"/>
        <end position="75"/>
    </location>
</feature>
<feature type="transmembrane region" description="Helical" evidence="15">
    <location>
        <begin position="81"/>
        <end position="102"/>
    </location>
</feature>
<keyword evidence="11" id="KW-0443">Lipid metabolism</keyword>
<evidence type="ECO:0000256" key="6">
    <source>
        <dbReference type="ARBA" id="ARBA00022824"/>
    </source>
</evidence>
<feature type="compositionally biased region" description="Polar residues" evidence="14">
    <location>
        <begin position="1"/>
        <end position="10"/>
    </location>
</feature>
<dbReference type="PANTHER" id="PTHR12863">
    <property type="entry name" value="FATTY ACID HYDROXYLASE"/>
    <property type="match status" value="1"/>
</dbReference>
<evidence type="ECO:0000256" key="7">
    <source>
        <dbReference type="ARBA" id="ARBA00022832"/>
    </source>
</evidence>
<evidence type="ECO:0000313" key="17">
    <source>
        <dbReference type="EMBL" id="MBA5726977.1"/>
    </source>
</evidence>